<dbReference type="AlphaFoldDB" id="A0A195FWQ0"/>
<name>A0A195FWQ0_9HYME</name>
<protein>
    <submittedName>
        <fullName evidence="1">Uncharacterized protein</fullName>
    </submittedName>
</protein>
<reference evidence="1 2" key="1">
    <citation type="submission" date="2016-03" db="EMBL/GenBank/DDBJ databases">
        <title>Trachymyrmex septentrionalis WGS genome.</title>
        <authorList>
            <person name="Nygaard S."/>
            <person name="Hu H."/>
            <person name="Boomsma J."/>
            <person name="Zhang G."/>
        </authorList>
    </citation>
    <scope>NUCLEOTIDE SEQUENCE [LARGE SCALE GENOMIC DNA]</scope>
    <source>
        <strain evidence="1">Tsep2-gDNA-1</strain>
        <tissue evidence="1">Whole body</tissue>
    </source>
</reference>
<evidence type="ECO:0000313" key="1">
    <source>
        <dbReference type="EMBL" id="KYN45085.1"/>
    </source>
</evidence>
<sequence>MENYERVERELLEQCSQVATLVECFAWLQRCDECIERLEELCRVKRPRLAVGHRQSMVARIARLAGAKTRLERRFVHVGGGYASRDERSLVWREIDAAFESRILTGAVINSNHIEPLRFLEDAREIVLERVRDAVERHGSAKVNTTFNGEFATKDKRANKSINTKNSEIYQYTDLREWYEQHIIEPTLTSLEEFQERDSGWALSRILNLIVNVNKLNPMRAGCYFEVPREIATKRAVINVSTTDNACFAWSVVAALYPVEKYTEQESSYPHYTTVLNLAGIEFPITFKDIPKFERLNAV</sequence>
<dbReference type="EMBL" id="KQ981200">
    <property type="protein sequence ID" value="KYN45085.1"/>
    <property type="molecule type" value="Genomic_DNA"/>
</dbReference>
<proteinExistence type="predicted"/>
<dbReference type="PANTHER" id="PTHR31511:SF12">
    <property type="entry name" value="RHO TERMINATION FACTOR N-TERMINAL DOMAIN-CONTAINING PROTEIN"/>
    <property type="match status" value="1"/>
</dbReference>
<gene>
    <name evidence="1" type="ORF">ALC56_00559</name>
</gene>
<keyword evidence="2" id="KW-1185">Reference proteome</keyword>
<dbReference type="Proteomes" id="UP000078541">
    <property type="component" value="Unassembled WGS sequence"/>
</dbReference>
<dbReference type="STRING" id="34720.A0A195FWQ0"/>
<evidence type="ECO:0000313" key="2">
    <source>
        <dbReference type="Proteomes" id="UP000078541"/>
    </source>
</evidence>
<accession>A0A195FWQ0</accession>
<organism evidence="1 2">
    <name type="scientific">Trachymyrmex septentrionalis</name>
    <dbReference type="NCBI Taxonomy" id="34720"/>
    <lineage>
        <taxon>Eukaryota</taxon>
        <taxon>Metazoa</taxon>
        <taxon>Ecdysozoa</taxon>
        <taxon>Arthropoda</taxon>
        <taxon>Hexapoda</taxon>
        <taxon>Insecta</taxon>
        <taxon>Pterygota</taxon>
        <taxon>Neoptera</taxon>
        <taxon>Endopterygota</taxon>
        <taxon>Hymenoptera</taxon>
        <taxon>Apocrita</taxon>
        <taxon>Aculeata</taxon>
        <taxon>Formicoidea</taxon>
        <taxon>Formicidae</taxon>
        <taxon>Myrmicinae</taxon>
        <taxon>Trachymyrmex</taxon>
    </lineage>
</organism>
<dbReference type="PANTHER" id="PTHR31511">
    <property type="entry name" value="PROTEIN CBG23764"/>
    <property type="match status" value="1"/>
</dbReference>